<gene>
    <name evidence="3" type="ORF">KB449_23275</name>
</gene>
<organism evidence="3 4">
    <name type="scientific">Cohnella hashimotonis</name>
    <dbReference type="NCBI Taxonomy" id="2826895"/>
    <lineage>
        <taxon>Bacteria</taxon>
        <taxon>Bacillati</taxon>
        <taxon>Bacillota</taxon>
        <taxon>Bacilli</taxon>
        <taxon>Bacillales</taxon>
        <taxon>Paenibacillaceae</taxon>
        <taxon>Cohnella</taxon>
    </lineage>
</organism>
<feature type="chain" id="PRO_5046626843" description="Lipoprotein" evidence="2">
    <location>
        <begin position="24"/>
        <end position="342"/>
    </location>
</feature>
<feature type="compositionally biased region" description="Polar residues" evidence="1">
    <location>
        <begin position="25"/>
        <end position="37"/>
    </location>
</feature>
<comment type="caution">
    <text evidence="3">The sequence shown here is derived from an EMBL/GenBank/DDBJ whole genome shotgun (WGS) entry which is preliminary data.</text>
</comment>
<evidence type="ECO:0000256" key="1">
    <source>
        <dbReference type="SAM" id="MobiDB-lite"/>
    </source>
</evidence>
<feature type="compositionally biased region" description="Polar residues" evidence="1">
    <location>
        <begin position="46"/>
        <end position="58"/>
    </location>
</feature>
<name>A0ABT6TPZ5_9BACL</name>
<dbReference type="EMBL" id="JAGRPV010000001">
    <property type="protein sequence ID" value="MDI4647892.1"/>
    <property type="molecule type" value="Genomic_DNA"/>
</dbReference>
<protein>
    <recommendedName>
        <fullName evidence="5">Lipoprotein</fullName>
    </recommendedName>
</protein>
<dbReference type="PROSITE" id="PS51257">
    <property type="entry name" value="PROKAR_LIPOPROTEIN"/>
    <property type="match status" value="1"/>
</dbReference>
<keyword evidence="4" id="KW-1185">Reference proteome</keyword>
<dbReference type="Proteomes" id="UP001161691">
    <property type="component" value="Unassembled WGS sequence"/>
</dbReference>
<evidence type="ECO:0000313" key="4">
    <source>
        <dbReference type="Proteomes" id="UP001161691"/>
    </source>
</evidence>
<sequence>MKYALFAYGIVLFLILQATTACGESEPSGSAQVNGPNKASHAANPVQHSRQTPSTGQQEPKKSAAAPVIISDVDHWDHPIKPYLIDRGLSKIVFPTKEYPVFYMRYDWNLTEVMNDYLNGTTEAMLKANGYWDFEIRTPHHQIAVKAHERKLKRLSFDGQDQNLEQLRKEYNLIDAATNARWINKDKKTGYFYWRSPGSSTAPSNPDDLYLYYVLSFTEKNKNGWNEYVIEMPRSSDTVIARWYAKVENGAAVFYGETGENLEWDLQQVRGLFAKRFGFKPSAAGTNYDITCDAFLMPEGLYRIRLTQKSAEQENIFYYDGNRNQFYKDAKRQSLVKKLDLP</sequence>
<proteinExistence type="predicted"/>
<evidence type="ECO:0000313" key="3">
    <source>
        <dbReference type="EMBL" id="MDI4647892.1"/>
    </source>
</evidence>
<feature type="signal peptide" evidence="2">
    <location>
        <begin position="1"/>
        <end position="23"/>
    </location>
</feature>
<evidence type="ECO:0008006" key="5">
    <source>
        <dbReference type="Google" id="ProtNLM"/>
    </source>
</evidence>
<evidence type="ECO:0000256" key="2">
    <source>
        <dbReference type="SAM" id="SignalP"/>
    </source>
</evidence>
<feature type="region of interest" description="Disordered" evidence="1">
    <location>
        <begin position="25"/>
        <end position="64"/>
    </location>
</feature>
<reference evidence="3" key="1">
    <citation type="submission" date="2023-04" db="EMBL/GenBank/DDBJ databases">
        <title>Comparative genomic analysis of Cohnella hashimotonis sp. nov., isolated from the International Space Station.</title>
        <authorList>
            <person name="Venkateswaran K."/>
            <person name="Simpson A."/>
        </authorList>
    </citation>
    <scope>NUCLEOTIDE SEQUENCE</scope>
    <source>
        <strain evidence="3">F6_2S_P_1</strain>
    </source>
</reference>
<dbReference type="RefSeq" id="WP_282910633.1">
    <property type="nucleotide sequence ID" value="NZ_JAGRPV010000001.1"/>
</dbReference>
<keyword evidence="2" id="KW-0732">Signal</keyword>
<accession>A0ABT6TPZ5</accession>